<keyword evidence="6" id="KW-1185">Reference proteome</keyword>
<dbReference type="GO" id="GO:0003676">
    <property type="term" value="F:nucleic acid binding"/>
    <property type="evidence" value="ECO:0007669"/>
    <property type="project" value="InterPro"/>
</dbReference>
<dbReference type="AlphaFoldDB" id="A0A388KPH6"/>
<feature type="coiled-coil region" evidence="2">
    <location>
        <begin position="294"/>
        <end position="321"/>
    </location>
</feature>
<reference evidence="5 6" key="1">
    <citation type="journal article" date="2018" name="Cell">
        <title>The Chara Genome: Secondary Complexity and Implications for Plant Terrestrialization.</title>
        <authorList>
            <person name="Nishiyama T."/>
            <person name="Sakayama H."/>
            <person name="Vries J.D."/>
            <person name="Buschmann H."/>
            <person name="Saint-Marcoux D."/>
            <person name="Ullrich K.K."/>
            <person name="Haas F.B."/>
            <person name="Vanderstraeten L."/>
            <person name="Becker D."/>
            <person name="Lang D."/>
            <person name="Vosolsobe S."/>
            <person name="Rombauts S."/>
            <person name="Wilhelmsson P.K.I."/>
            <person name="Janitza P."/>
            <person name="Kern R."/>
            <person name="Heyl A."/>
            <person name="Rumpler F."/>
            <person name="Villalobos L.I.A.C."/>
            <person name="Clay J.M."/>
            <person name="Skokan R."/>
            <person name="Toyoda A."/>
            <person name="Suzuki Y."/>
            <person name="Kagoshima H."/>
            <person name="Schijlen E."/>
            <person name="Tajeshwar N."/>
            <person name="Catarino B."/>
            <person name="Hetherington A.J."/>
            <person name="Saltykova A."/>
            <person name="Bonnot C."/>
            <person name="Breuninger H."/>
            <person name="Symeonidi A."/>
            <person name="Radhakrishnan G.V."/>
            <person name="Van Nieuwerburgh F."/>
            <person name="Deforce D."/>
            <person name="Chang C."/>
            <person name="Karol K.G."/>
            <person name="Hedrich R."/>
            <person name="Ulvskov P."/>
            <person name="Glockner G."/>
            <person name="Delwiche C.F."/>
            <person name="Petrasek J."/>
            <person name="Van de Peer Y."/>
            <person name="Friml J."/>
            <person name="Beilby M."/>
            <person name="Dolan L."/>
            <person name="Kohara Y."/>
            <person name="Sugano S."/>
            <person name="Fujiyama A."/>
            <person name="Delaux P.-M."/>
            <person name="Quint M."/>
            <person name="TheiBen G."/>
            <person name="Hagemann M."/>
            <person name="Harholt J."/>
            <person name="Dunand C."/>
            <person name="Zachgo S."/>
            <person name="Langdale J."/>
            <person name="Maumus F."/>
            <person name="Straeten D.V.D."/>
            <person name="Gould S.B."/>
            <person name="Rensing S.A."/>
        </authorList>
    </citation>
    <scope>NUCLEOTIDE SEQUENCE [LARGE SCALE GENOMIC DNA]</scope>
    <source>
        <strain evidence="5 6">S276</strain>
    </source>
</reference>
<dbReference type="Proteomes" id="UP000265515">
    <property type="component" value="Unassembled WGS sequence"/>
</dbReference>
<feature type="coiled-coil region" evidence="2">
    <location>
        <begin position="195"/>
        <end position="236"/>
    </location>
</feature>
<feature type="domain" description="CCHC-type" evidence="4">
    <location>
        <begin position="14"/>
        <end position="27"/>
    </location>
</feature>
<evidence type="ECO:0000259" key="4">
    <source>
        <dbReference type="PROSITE" id="PS50158"/>
    </source>
</evidence>
<dbReference type="Pfam" id="PF00098">
    <property type="entry name" value="zf-CCHC"/>
    <property type="match status" value="1"/>
</dbReference>
<protein>
    <recommendedName>
        <fullName evidence="4">CCHC-type domain-containing protein</fullName>
    </recommendedName>
</protein>
<comment type="caution">
    <text evidence="5">The sequence shown here is derived from an EMBL/GenBank/DDBJ whole genome shotgun (WGS) entry which is preliminary data.</text>
</comment>
<evidence type="ECO:0000256" key="2">
    <source>
        <dbReference type="SAM" id="Coils"/>
    </source>
</evidence>
<dbReference type="PROSITE" id="PS50158">
    <property type="entry name" value="ZF_CCHC"/>
    <property type="match status" value="1"/>
</dbReference>
<dbReference type="SMART" id="SM00343">
    <property type="entry name" value="ZnF_C2HC"/>
    <property type="match status" value="1"/>
</dbReference>
<evidence type="ECO:0000256" key="1">
    <source>
        <dbReference type="PROSITE-ProRule" id="PRU00047"/>
    </source>
</evidence>
<feature type="region of interest" description="Disordered" evidence="3">
    <location>
        <begin position="108"/>
        <end position="139"/>
    </location>
</feature>
<keyword evidence="1" id="KW-0479">Metal-binding</keyword>
<name>A0A388KPH6_CHABU</name>
<keyword evidence="1" id="KW-0863">Zinc-finger</keyword>
<organism evidence="5 6">
    <name type="scientific">Chara braunii</name>
    <name type="common">Braun's stonewort</name>
    <dbReference type="NCBI Taxonomy" id="69332"/>
    <lineage>
        <taxon>Eukaryota</taxon>
        <taxon>Viridiplantae</taxon>
        <taxon>Streptophyta</taxon>
        <taxon>Charophyceae</taxon>
        <taxon>Charales</taxon>
        <taxon>Characeae</taxon>
        <taxon>Chara</taxon>
    </lineage>
</organism>
<accession>A0A388KPH6</accession>
<dbReference type="Gene3D" id="4.10.60.10">
    <property type="entry name" value="Zinc finger, CCHC-type"/>
    <property type="match status" value="1"/>
</dbReference>
<dbReference type="InterPro" id="IPR001878">
    <property type="entry name" value="Znf_CCHC"/>
</dbReference>
<dbReference type="SUPFAM" id="SSF57756">
    <property type="entry name" value="Retrovirus zinc finger-like domains"/>
    <property type="match status" value="1"/>
</dbReference>
<keyword evidence="1" id="KW-0862">Zinc</keyword>
<dbReference type="GO" id="GO:0008270">
    <property type="term" value="F:zinc ion binding"/>
    <property type="evidence" value="ECO:0007669"/>
    <property type="project" value="UniProtKB-KW"/>
</dbReference>
<dbReference type="EMBL" id="BFEA01000156">
    <property type="protein sequence ID" value="GBG71970.1"/>
    <property type="molecule type" value="Genomic_DNA"/>
</dbReference>
<dbReference type="Gramene" id="GBG71970">
    <property type="protein sequence ID" value="GBG71970"/>
    <property type="gene ID" value="CBR_g10908"/>
</dbReference>
<proteinExistence type="predicted"/>
<evidence type="ECO:0000313" key="6">
    <source>
        <dbReference type="Proteomes" id="UP000265515"/>
    </source>
</evidence>
<keyword evidence="2" id="KW-0175">Coiled coil</keyword>
<feature type="compositionally biased region" description="Basic and acidic residues" evidence="3">
    <location>
        <begin position="108"/>
        <end position="136"/>
    </location>
</feature>
<dbReference type="InterPro" id="IPR036875">
    <property type="entry name" value="Znf_CCHC_sf"/>
</dbReference>
<evidence type="ECO:0000313" key="5">
    <source>
        <dbReference type="EMBL" id="GBG71970.1"/>
    </source>
</evidence>
<gene>
    <name evidence="5" type="ORF">CBR_g10908</name>
</gene>
<sequence length="329" mass="37532">MASNHGQSSTIHNCYNCGQPGHLSRFCSLPDRRFTFSAAPANPSTSIVPAQNVPLVTMPAIGNNVVGHGGYGYGYGGGLRPCVETLEATVAFLKAEKDVEAAREQAKKQEEKRVKKEQEEQKRRLQEKKEREEFHSQIHRQIGSKLDGVRELIEGKKGIEGEAMTKLRVEIEELRKAQKRAGGVLSSETEFGRYKRELKGERLRSERRFALMEEEIARLKKVNEEATNAADVWKAEALRPDNKRGSVMITSTPIRGARTRARVTPAPPGSVEELKLKERVEHQEHEIELLKEWRLRELNSRRLAEQEVERLREKMAKIDMENEPHRRLI</sequence>
<evidence type="ECO:0000256" key="3">
    <source>
        <dbReference type="SAM" id="MobiDB-lite"/>
    </source>
</evidence>